<name>A0A0G4EVH2_VITBC</name>
<dbReference type="Pfam" id="PF12796">
    <property type="entry name" value="Ank_2"/>
    <property type="match status" value="1"/>
</dbReference>
<dbReference type="InterPro" id="IPR036770">
    <property type="entry name" value="Ankyrin_rpt-contain_sf"/>
</dbReference>
<dbReference type="InParanoid" id="A0A0G4EVH2"/>
<dbReference type="Gene3D" id="1.25.40.20">
    <property type="entry name" value="Ankyrin repeat-containing domain"/>
    <property type="match status" value="2"/>
</dbReference>
<dbReference type="Proteomes" id="UP000041254">
    <property type="component" value="Unassembled WGS sequence"/>
</dbReference>
<evidence type="ECO:0000313" key="4">
    <source>
        <dbReference type="EMBL" id="CEM02075.1"/>
    </source>
</evidence>
<dbReference type="AlphaFoldDB" id="A0A0G4EVH2"/>
<keyword evidence="5" id="KW-1185">Reference proteome</keyword>
<dbReference type="VEuPathDB" id="CryptoDB:Vbra_13462"/>
<dbReference type="EMBL" id="CDMY01000317">
    <property type="protein sequence ID" value="CEM02075.1"/>
    <property type="molecule type" value="Genomic_DNA"/>
</dbReference>
<accession>A0A0G4EVH2</accession>
<feature type="region of interest" description="Disordered" evidence="3">
    <location>
        <begin position="1"/>
        <end position="106"/>
    </location>
</feature>
<dbReference type="PANTHER" id="PTHR24173:SF74">
    <property type="entry name" value="ANKYRIN REPEAT DOMAIN-CONTAINING PROTEIN 16"/>
    <property type="match status" value="1"/>
</dbReference>
<feature type="compositionally biased region" description="Acidic residues" evidence="3">
    <location>
        <begin position="67"/>
        <end position="106"/>
    </location>
</feature>
<keyword evidence="2" id="KW-0040">ANK repeat</keyword>
<sequence>MSETHDSHMASTAMADGADGDAGDPVCAGDVAEEEHGGSGQAEESDRNGADSGGQQQHEEDGMANEMADEEGSDSESDGMWEEEEEEDDDDQDDDIDDGYSDDGFIEYEEEGHPLSGLADPTIPVPDDHFGLDELEARFPECTNDATKLLSRCIIGRRFTSAREVTDLIRQQGAHPDVMTGLVVKDSNGVVLGYPLLCLAIDNKSDYTVMTIEAEGSVGDNDERPVALPQWSSDELQRAVLTALLDGRADPNAAADETEQTPLHLAIACGNQTAFDILTARRNIHMRVPPDSPMVMALPRPLRPPPPEYLQLLMSMYRQLIERNPTLATERDVGNNLVHKAAVNSKGHYPQSFIDAYLDLITANGADMMAVDARIGCTPLHYAAAHGSPHVADYLCRKLPADQINRRADDGGWTPLARAAYELYKRQQAQDEDDAEIDGYKLTIRSLLRAGAGITTISTATERDRCGRQLVLTEYASVLNEVGPAVMSAVNAALAPHRSLAALLTPRLAVGPQEALIFGWLIASYLFDMDAAQETTTEEAIGVRHSDMARRLCAAAEHFVKSAVYQASSNREVVGGTADVGGQVVRVPQLQCFVVGGVGGRKMELREVVQRAILDEAAQWGLAGDIDNGFSKDVAAVVWGAVGWVERGRDGRETFRSLQMT</sequence>
<organism evidence="4 5">
    <name type="scientific">Vitrella brassicaformis (strain CCMP3155)</name>
    <dbReference type="NCBI Taxonomy" id="1169540"/>
    <lineage>
        <taxon>Eukaryota</taxon>
        <taxon>Sar</taxon>
        <taxon>Alveolata</taxon>
        <taxon>Colpodellida</taxon>
        <taxon>Vitrellaceae</taxon>
        <taxon>Vitrella</taxon>
    </lineage>
</organism>
<protein>
    <submittedName>
        <fullName evidence="4">Uncharacterized protein</fullName>
    </submittedName>
</protein>
<reference evidence="4 5" key="1">
    <citation type="submission" date="2014-11" db="EMBL/GenBank/DDBJ databases">
        <authorList>
            <person name="Zhu J."/>
            <person name="Qi W."/>
            <person name="Song R."/>
        </authorList>
    </citation>
    <scope>NUCLEOTIDE SEQUENCE [LARGE SCALE GENOMIC DNA]</scope>
</reference>
<gene>
    <name evidence="4" type="ORF">Vbra_13462</name>
</gene>
<dbReference type="SMART" id="SM00248">
    <property type="entry name" value="ANK"/>
    <property type="match status" value="3"/>
</dbReference>
<dbReference type="PANTHER" id="PTHR24173">
    <property type="entry name" value="ANKYRIN REPEAT CONTAINING"/>
    <property type="match status" value="1"/>
</dbReference>
<evidence type="ECO:0000256" key="2">
    <source>
        <dbReference type="ARBA" id="ARBA00023043"/>
    </source>
</evidence>
<dbReference type="InterPro" id="IPR002110">
    <property type="entry name" value="Ankyrin_rpt"/>
</dbReference>
<dbReference type="OrthoDB" id="429841at2759"/>
<proteinExistence type="predicted"/>
<evidence type="ECO:0000256" key="3">
    <source>
        <dbReference type="SAM" id="MobiDB-lite"/>
    </source>
</evidence>
<evidence type="ECO:0000313" key="5">
    <source>
        <dbReference type="Proteomes" id="UP000041254"/>
    </source>
</evidence>
<evidence type="ECO:0000256" key="1">
    <source>
        <dbReference type="ARBA" id="ARBA00022737"/>
    </source>
</evidence>
<dbReference type="SUPFAM" id="SSF48403">
    <property type="entry name" value="Ankyrin repeat"/>
    <property type="match status" value="1"/>
</dbReference>
<dbReference type="PhylomeDB" id="A0A0G4EVH2"/>
<keyword evidence="1" id="KW-0677">Repeat</keyword>